<protein>
    <submittedName>
        <fullName evidence="1">Uncharacterized protein</fullName>
    </submittedName>
</protein>
<dbReference type="Proteomes" id="UP000265562">
    <property type="component" value="Chromosome"/>
</dbReference>
<sequence>MTVFDIYKELEDFLHPILDEMYFESPDGKRVKINIYKQSLPPKRDDEDMNPIPYLIIKVLGGTFPKDYRSDTAKIRVILLIGIMNTEEGYTASMDVLGVMERIRQELLKVGHLKTFSLCADIDFTMNEEDEYPYSFGGMDLKFRSIDVVREDEYT</sequence>
<proteinExistence type="predicted"/>
<evidence type="ECO:0000313" key="2">
    <source>
        <dbReference type="Proteomes" id="UP000265562"/>
    </source>
</evidence>
<keyword evidence="2" id="KW-1185">Reference proteome</keyword>
<gene>
    <name evidence="1" type="ORF">D4A81_09860</name>
</gene>
<dbReference type="OrthoDB" id="9802878at2"/>
<organism evidence="1 2">
    <name type="scientific">Lachnoanaerobaculum umeaense</name>
    <dbReference type="NCBI Taxonomy" id="617123"/>
    <lineage>
        <taxon>Bacteria</taxon>
        <taxon>Bacillati</taxon>
        <taxon>Bacillota</taxon>
        <taxon>Clostridia</taxon>
        <taxon>Lachnospirales</taxon>
        <taxon>Lachnospiraceae</taxon>
        <taxon>Lachnoanaerobaculum</taxon>
    </lineage>
</organism>
<accession>A0A385Q5B0</accession>
<dbReference type="KEGG" id="lua:D4A81_09860"/>
<dbReference type="EMBL" id="CP032364">
    <property type="protein sequence ID" value="AYB00214.1"/>
    <property type="molecule type" value="Genomic_DNA"/>
</dbReference>
<dbReference type="AlphaFoldDB" id="A0A385Q5B0"/>
<name>A0A385Q5B0_9FIRM</name>
<evidence type="ECO:0000313" key="1">
    <source>
        <dbReference type="EMBL" id="AYB00214.1"/>
    </source>
</evidence>
<dbReference type="RefSeq" id="WP_111524797.1">
    <property type="nucleotide sequence ID" value="NZ_CP032364.1"/>
</dbReference>
<reference evidence="1 2" key="1">
    <citation type="submission" date="2018-09" db="EMBL/GenBank/DDBJ databases">
        <title>Genome sequencing of Lachnoanaerobaculum umeaense DSM 23576.</title>
        <authorList>
            <person name="Kook J.-K."/>
            <person name="Park S.-N."/>
            <person name="Lim Y.K."/>
        </authorList>
    </citation>
    <scope>NUCLEOTIDE SEQUENCE [LARGE SCALE GENOMIC DNA]</scope>
    <source>
        <strain evidence="2">DSM 23576 \ CCUG 58757</strain>
    </source>
</reference>